<evidence type="ECO:0000256" key="4">
    <source>
        <dbReference type="ARBA" id="ARBA00022475"/>
    </source>
</evidence>
<feature type="transmembrane region" description="Helical" evidence="9">
    <location>
        <begin position="295"/>
        <end position="313"/>
    </location>
</feature>
<keyword evidence="7 9" id="KW-1133">Transmembrane helix</keyword>
<keyword evidence="6 9" id="KW-0812">Transmembrane</keyword>
<dbReference type="NCBIfam" id="NF009136">
    <property type="entry name" value="PRK12489.1"/>
    <property type="match status" value="1"/>
</dbReference>
<evidence type="ECO:0000256" key="5">
    <source>
        <dbReference type="ARBA" id="ARBA00022519"/>
    </source>
</evidence>
<evidence type="ECO:0000256" key="6">
    <source>
        <dbReference type="ARBA" id="ARBA00022692"/>
    </source>
</evidence>
<dbReference type="PANTHER" id="PTHR36106">
    <property type="entry name" value="ANAEROBIC C4-DICARBOXYLATE TRANSPORTER DCUB"/>
    <property type="match status" value="1"/>
</dbReference>
<feature type="transmembrane region" description="Helical" evidence="9">
    <location>
        <begin position="20"/>
        <end position="39"/>
    </location>
</feature>
<proteinExistence type="inferred from homology"/>
<dbReference type="STRING" id="1009370.ALO_15802"/>
<keyword evidence="11" id="KW-1185">Reference proteome</keyword>
<evidence type="ECO:0000256" key="1">
    <source>
        <dbReference type="ARBA" id="ARBA00004429"/>
    </source>
</evidence>
<dbReference type="InterPro" id="IPR004668">
    <property type="entry name" value="Anaer_Dcu_memb_transpt"/>
</dbReference>
<feature type="transmembrane region" description="Helical" evidence="9">
    <location>
        <begin position="228"/>
        <end position="250"/>
    </location>
</feature>
<dbReference type="GO" id="GO:0015556">
    <property type="term" value="F:C4-dicarboxylate transmembrane transporter activity"/>
    <property type="evidence" value="ECO:0007669"/>
    <property type="project" value="InterPro"/>
</dbReference>
<dbReference type="NCBIfam" id="NF006927">
    <property type="entry name" value="PRK09412.1"/>
    <property type="match status" value="1"/>
</dbReference>
<dbReference type="GO" id="GO:0005886">
    <property type="term" value="C:plasma membrane"/>
    <property type="evidence" value="ECO:0007669"/>
    <property type="project" value="UniProtKB-SubCell"/>
</dbReference>
<protein>
    <submittedName>
        <fullName evidence="10">Anaerobic C4-dicarboxylate transporter</fullName>
    </submittedName>
</protein>
<evidence type="ECO:0000256" key="2">
    <source>
        <dbReference type="ARBA" id="ARBA00006413"/>
    </source>
</evidence>
<keyword evidence="5" id="KW-0997">Cell inner membrane</keyword>
<comment type="similarity">
    <text evidence="2">Belongs to the DcuA/DcuB transporter (TC 2.A.13.1) family.</text>
</comment>
<dbReference type="PIRSF" id="PIRSF004539">
    <property type="entry name" value="C4-dicrbxl_trns"/>
    <property type="match status" value="1"/>
</dbReference>
<feature type="transmembrane region" description="Helical" evidence="9">
    <location>
        <begin position="168"/>
        <end position="187"/>
    </location>
</feature>
<feature type="transmembrane region" description="Helical" evidence="9">
    <location>
        <begin position="262"/>
        <end position="283"/>
    </location>
</feature>
<dbReference type="Proteomes" id="UP000003240">
    <property type="component" value="Unassembled WGS sequence"/>
</dbReference>
<dbReference type="RefSeq" id="WP_004097407.1">
    <property type="nucleotide sequence ID" value="NZ_AFGF01000158.1"/>
</dbReference>
<evidence type="ECO:0000256" key="8">
    <source>
        <dbReference type="ARBA" id="ARBA00023136"/>
    </source>
</evidence>
<feature type="transmembrane region" description="Helical" evidence="9">
    <location>
        <begin position="94"/>
        <end position="120"/>
    </location>
</feature>
<keyword evidence="8 9" id="KW-0472">Membrane</keyword>
<evidence type="ECO:0000313" key="10">
    <source>
        <dbReference type="EMBL" id="EGO62889.1"/>
    </source>
</evidence>
<sequence length="440" mass="46411">MFWLELVVLFSMLVIGARRGGLFLGMAGGAGMAILVFGFQLTPANPPINVILIIATVILAAGSMQAAGGMDYMVDLAERLLRKNPKNITFLAPLVVYLFCFMSGTGYVAFSLLPVIAEVARESGVRPERPLSIVAAASQQAVIASPISAATAVMIGVFLPLNIGLVDILKVIIPATLTGVVAGALYASRMGKDLDKDPEYLERVAKGEVPPLANKTYHKKRFAPEAKLSVLLFLLGTAAIVLFGTFPGLRPVLNHGGTMQPLAMPATIEMVMLVVATIIVVFCKVNVGKISEGSVFKSGMIGVLVVFGVAWMSETMVNANSSLIKDSVQAAVTAYPWMFVFAVFAVDVLIASQSVSAAAMMPLGVMLGVPATALIGMYPAVNSHFFLPTSTIQVTSVALDSTKTTKIGKFVLNHSFMMPGFVTMAAAILAGFLLAEVFLG</sequence>
<keyword evidence="4" id="KW-1003">Cell membrane</keyword>
<name>F7NM34_9FIRM</name>
<keyword evidence="3" id="KW-0813">Transport</keyword>
<dbReference type="Pfam" id="PF03605">
    <property type="entry name" value="DcuA_DcuB"/>
    <property type="match status" value="1"/>
</dbReference>
<feature type="transmembrane region" description="Helical" evidence="9">
    <location>
        <begin position="51"/>
        <end position="74"/>
    </location>
</feature>
<comment type="subcellular location">
    <subcellularLocation>
        <location evidence="1">Cell inner membrane</location>
        <topology evidence="1">Multi-pass membrane protein</topology>
    </subcellularLocation>
</comment>
<dbReference type="NCBIfam" id="TIGR00770">
    <property type="entry name" value="Dcu"/>
    <property type="match status" value="1"/>
</dbReference>
<dbReference type="eggNOG" id="COG2704">
    <property type="taxonomic scope" value="Bacteria"/>
</dbReference>
<feature type="transmembrane region" description="Helical" evidence="9">
    <location>
        <begin position="416"/>
        <end position="439"/>
    </location>
</feature>
<dbReference type="AlphaFoldDB" id="F7NM34"/>
<feature type="transmembrane region" description="Helical" evidence="9">
    <location>
        <begin position="363"/>
        <end position="381"/>
    </location>
</feature>
<gene>
    <name evidence="10" type="ORF">ALO_15802</name>
</gene>
<dbReference type="EMBL" id="AFGF01000158">
    <property type="protein sequence ID" value="EGO62889.1"/>
    <property type="molecule type" value="Genomic_DNA"/>
</dbReference>
<dbReference type="PANTHER" id="PTHR36106:SF1">
    <property type="entry name" value="ANAEROBIC C4-DICARBOXYLATE TRANSPORTER DCUB"/>
    <property type="match status" value="1"/>
</dbReference>
<evidence type="ECO:0000256" key="3">
    <source>
        <dbReference type="ARBA" id="ARBA00022448"/>
    </source>
</evidence>
<dbReference type="OrthoDB" id="9770910at2"/>
<feature type="transmembrane region" description="Helical" evidence="9">
    <location>
        <begin position="333"/>
        <end position="351"/>
    </location>
</feature>
<evidence type="ECO:0000256" key="7">
    <source>
        <dbReference type="ARBA" id="ARBA00022989"/>
    </source>
</evidence>
<evidence type="ECO:0000256" key="9">
    <source>
        <dbReference type="SAM" id="Phobius"/>
    </source>
</evidence>
<evidence type="ECO:0000313" key="11">
    <source>
        <dbReference type="Proteomes" id="UP000003240"/>
    </source>
</evidence>
<reference evidence="10 11" key="1">
    <citation type="journal article" date="2011" name="EMBO J.">
        <title>Structural diversity of bacterial flagellar motors.</title>
        <authorList>
            <person name="Chen S."/>
            <person name="Beeby M."/>
            <person name="Murphy G.E."/>
            <person name="Leadbetter J.R."/>
            <person name="Hendrixson D.R."/>
            <person name="Briegel A."/>
            <person name="Li Z."/>
            <person name="Shi J."/>
            <person name="Tocheva E.I."/>
            <person name="Muller A."/>
            <person name="Dobro M.J."/>
            <person name="Jensen G.J."/>
        </authorList>
    </citation>
    <scope>NUCLEOTIDE SEQUENCE [LARGE SCALE GENOMIC DNA]</scope>
    <source>
        <strain evidence="10 11">DSM 6540</strain>
    </source>
</reference>
<comment type="caution">
    <text evidence="10">The sequence shown here is derived from an EMBL/GenBank/DDBJ whole genome shotgun (WGS) entry which is preliminary data.</text>
</comment>
<organism evidence="10 11">
    <name type="scientific">Acetonema longum DSM 6540</name>
    <dbReference type="NCBI Taxonomy" id="1009370"/>
    <lineage>
        <taxon>Bacteria</taxon>
        <taxon>Bacillati</taxon>
        <taxon>Bacillota</taxon>
        <taxon>Negativicutes</taxon>
        <taxon>Acetonemataceae</taxon>
        <taxon>Acetonema</taxon>
    </lineage>
</organism>
<feature type="transmembrane region" description="Helical" evidence="9">
    <location>
        <begin position="141"/>
        <end position="162"/>
    </location>
</feature>
<accession>F7NM34</accession>